<name>A0A9W4STS8_9GLOM</name>
<proteinExistence type="predicted"/>
<reference evidence="1" key="1">
    <citation type="submission" date="2022-08" db="EMBL/GenBank/DDBJ databases">
        <authorList>
            <person name="Kallberg Y."/>
            <person name="Tangrot J."/>
            <person name="Rosling A."/>
        </authorList>
    </citation>
    <scope>NUCLEOTIDE SEQUENCE</scope>
    <source>
        <strain evidence="1">Wild A</strain>
    </source>
</reference>
<dbReference type="AlphaFoldDB" id="A0A9W4STS8"/>
<dbReference type="EMBL" id="CAMKVN010002251">
    <property type="protein sequence ID" value="CAI2180266.1"/>
    <property type="molecule type" value="Genomic_DNA"/>
</dbReference>
<evidence type="ECO:0000313" key="2">
    <source>
        <dbReference type="Proteomes" id="UP001153678"/>
    </source>
</evidence>
<evidence type="ECO:0000313" key="1">
    <source>
        <dbReference type="EMBL" id="CAI2180266.1"/>
    </source>
</evidence>
<accession>A0A9W4STS8</accession>
<gene>
    <name evidence="1" type="ORF">FWILDA_LOCUS9497</name>
</gene>
<sequence>MNFKKELSYDDDLKVEDYLKKSFTGNDRKHLPLPVIAQKIVRNGCTKDLLMMNVLSVFATVILFLPPSSVSPVVQIAVDVKNSAKLRLKCVSKSDSCVRTSNSEFENMCSCRFNTNAVVLYPDSIHRGEDQLIPTHHCAIYAAFFNSYSRIVGTCFPYRKPMY</sequence>
<keyword evidence="2" id="KW-1185">Reference proteome</keyword>
<organism evidence="1 2">
    <name type="scientific">Funneliformis geosporum</name>
    <dbReference type="NCBI Taxonomy" id="1117311"/>
    <lineage>
        <taxon>Eukaryota</taxon>
        <taxon>Fungi</taxon>
        <taxon>Fungi incertae sedis</taxon>
        <taxon>Mucoromycota</taxon>
        <taxon>Glomeromycotina</taxon>
        <taxon>Glomeromycetes</taxon>
        <taxon>Glomerales</taxon>
        <taxon>Glomeraceae</taxon>
        <taxon>Funneliformis</taxon>
    </lineage>
</organism>
<dbReference type="Proteomes" id="UP001153678">
    <property type="component" value="Unassembled WGS sequence"/>
</dbReference>
<comment type="caution">
    <text evidence="1">The sequence shown here is derived from an EMBL/GenBank/DDBJ whole genome shotgun (WGS) entry which is preliminary data.</text>
</comment>
<protein>
    <submittedName>
        <fullName evidence="1">18533_t:CDS:1</fullName>
    </submittedName>
</protein>